<dbReference type="EMBL" id="WBUI01000009">
    <property type="protein sequence ID" value="KAB2932392.1"/>
    <property type="molecule type" value="Genomic_DNA"/>
</dbReference>
<accession>A0A833H1H6</accession>
<organism evidence="2 3">
    <name type="scientific">Leptonema illini</name>
    <dbReference type="NCBI Taxonomy" id="183"/>
    <lineage>
        <taxon>Bacteria</taxon>
        <taxon>Pseudomonadati</taxon>
        <taxon>Spirochaetota</taxon>
        <taxon>Spirochaetia</taxon>
        <taxon>Leptospirales</taxon>
        <taxon>Leptospiraceae</taxon>
        <taxon>Leptonema</taxon>
    </lineage>
</organism>
<evidence type="ECO:0000313" key="2">
    <source>
        <dbReference type="EMBL" id="KAB2932392.1"/>
    </source>
</evidence>
<reference evidence="2 3" key="1">
    <citation type="submission" date="2019-10" db="EMBL/GenBank/DDBJ databases">
        <title>Extracellular Electron Transfer in a Candidatus Methanoperedens spp. Enrichment Culture.</title>
        <authorList>
            <person name="Berger S."/>
            <person name="Rangel Shaw D."/>
            <person name="Berben T."/>
            <person name="In 'T Zandt M."/>
            <person name="Frank J."/>
            <person name="Reimann J."/>
            <person name="Jetten M.S.M."/>
            <person name="Welte C.U."/>
        </authorList>
    </citation>
    <scope>NUCLEOTIDE SEQUENCE [LARGE SCALE GENOMIC DNA]</scope>
    <source>
        <strain evidence="2">SB12</strain>
    </source>
</reference>
<feature type="region of interest" description="Disordered" evidence="1">
    <location>
        <begin position="26"/>
        <end position="58"/>
    </location>
</feature>
<sequence>MKRIYFLVIFLFPGCYSIPLHNLPRPDSKCEQRKSNTATDTKSDTEKLEPLNCPLQNRDNRPGPVLEDAFTIVLEDFESMPDITLALLPEQVDSIPDLVDRAVIRGTLHKNGYTKNVPMKSGRYYGKLTIESVVLHPPFYSTWSSLTIYFGYENKKGFKLSPSSVTTCMVPEKGKLIGSYILCPPLDVSPGKPNILKFKLSRSETISGGATGVIYLITLGGVFHAGPLGAVVPVILGPVGTEREIHPASERHEERQ</sequence>
<evidence type="ECO:0000313" key="3">
    <source>
        <dbReference type="Proteomes" id="UP000460298"/>
    </source>
</evidence>
<comment type="caution">
    <text evidence="2">The sequence shown here is derived from an EMBL/GenBank/DDBJ whole genome shotgun (WGS) entry which is preliminary data.</text>
</comment>
<name>A0A833H1H6_9LEPT</name>
<dbReference type="Proteomes" id="UP000460298">
    <property type="component" value="Unassembled WGS sequence"/>
</dbReference>
<dbReference type="AlphaFoldDB" id="A0A833H1H6"/>
<gene>
    <name evidence="2" type="ORF">F9K24_10715</name>
</gene>
<protein>
    <submittedName>
        <fullName evidence="2">Uncharacterized protein</fullName>
    </submittedName>
</protein>
<evidence type="ECO:0000256" key="1">
    <source>
        <dbReference type="SAM" id="MobiDB-lite"/>
    </source>
</evidence>
<proteinExistence type="predicted"/>